<gene>
    <name evidence="8" type="ORF">BS329_36120</name>
</gene>
<dbReference type="InterPro" id="IPR045851">
    <property type="entry name" value="AMP-bd_C_sf"/>
</dbReference>
<evidence type="ECO:0000256" key="1">
    <source>
        <dbReference type="ARBA" id="ARBA00001957"/>
    </source>
</evidence>
<keyword evidence="6" id="KW-0443">Lipid metabolism</keyword>
<dbReference type="Pfam" id="PF00550">
    <property type="entry name" value="PP-binding"/>
    <property type="match status" value="2"/>
</dbReference>
<keyword evidence="5" id="KW-0276">Fatty acid metabolism</keyword>
<dbReference type="GO" id="GO:0003824">
    <property type="term" value="F:catalytic activity"/>
    <property type="evidence" value="ECO:0007669"/>
    <property type="project" value="InterPro"/>
</dbReference>
<dbReference type="Gene3D" id="3.30.559.30">
    <property type="entry name" value="Nonribosomal peptide synthetase, condensation domain"/>
    <property type="match status" value="1"/>
</dbReference>
<evidence type="ECO:0000313" key="9">
    <source>
        <dbReference type="Proteomes" id="UP000187486"/>
    </source>
</evidence>
<comment type="cofactor">
    <cofactor evidence="1">
        <name>pantetheine 4'-phosphate</name>
        <dbReference type="ChEBI" id="CHEBI:47942"/>
    </cofactor>
</comment>
<dbReference type="GO" id="GO:0031177">
    <property type="term" value="F:phosphopantetheine binding"/>
    <property type="evidence" value="ECO:0007669"/>
    <property type="project" value="InterPro"/>
</dbReference>
<dbReference type="GO" id="GO:0005737">
    <property type="term" value="C:cytoplasm"/>
    <property type="evidence" value="ECO:0007669"/>
    <property type="project" value="TreeGrafter"/>
</dbReference>
<evidence type="ECO:0000256" key="3">
    <source>
        <dbReference type="ARBA" id="ARBA00022450"/>
    </source>
</evidence>
<dbReference type="OrthoDB" id="3671040at2"/>
<dbReference type="STRING" id="76021.BS329_36120"/>
<dbReference type="CDD" id="cd19531">
    <property type="entry name" value="LCL_NRPS-like"/>
    <property type="match status" value="1"/>
</dbReference>
<dbReference type="Proteomes" id="UP000187486">
    <property type="component" value="Unassembled WGS sequence"/>
</dbReference>
<dbReference type="SMART" id="SM00823">
    <property type="entry name" value="PKS_PP"/>
    <property type="match status" value="2"/>
</dbReference>
<dbReference type="GO" id="GO:0044550">
    <property type="term" value="P:secondary metabolite biosynthetic process"/>
    <property type="evidence" value="ECO:0007669"/>
    <property type="project" value="TreeGrafter"/>
</dbReference>
<proteinExistence type="inferred from homology"/>
<evidence type="ECO:0000313" key="8">
    <source>
        <dbReference type="EMBL" id="OLZ44507.1"/>
    </source>
</evidence>
<feature type="domain" description="Carrier" evidence="7">
    <location>
        <begin position="585"/>
        <end position="659"/>
    </location>
</feature>
<dbReference type="Pfam" id="PF00501">
    <property type="entry name" value="AMP-binding"/>
    <property type="match status" value="2"/>
</dbReference>
<dbReference type="FunFam" id="3.40.50.980:FF:000001">
    <property type="entry name" value="Non-ribosomal peptide synthetase"/>
    <property type="match status" value="1"/>
</dbReference>
<dbReference type="Gene3D" id="3.40.50.12780">
    <property type="entry name" value="N-terminal domain of ligase-like"/>
    <property type="match status" value="1"/>
</dbReference>
<dbReference type="EMBL" id="MQUQ01000025">
    <property type="protein sequence ID" value="OLZ44507.1"/>
    <property type="molecule type" value="Genomic_DNA"/>
</dbReference>
<dbReference type="FunFam" id="1.10.1200.10:FF:000016">
    <property type="entry name" value="Non-ribosomal peptide synthase"/>
    <property type="match status" value="1"/>
</dbReference>
<reference evidence="8 9" key="1">
    <citation type="submission" date="2016-01" db="EMBL/GenBank/DDBJ databases">
        <title>Amycolatopsis coloradensis genome sequencing and assembly.</title>
        <authorList>
            <person name="Mayilraj S."/>
        </authorList>
    </citation>
    <scope>NUCLEOTIDE SEQUENCE [LARGE SCALE GENOMIC DNA]</scope>
    <source>
        <strain evidence="8 9">DSM 44225</strain>
    </source>
</reference>
<dbReference type="InterPro" id="IPR029058">
    <property type="entry name" value="AB_hydrolase_fold"/>
</dbReference>
<dbReference type="InterPro" id="IPR042099">
    <property type="entry name" value="ANL_N_sf"/>
</dbReference>
<evidence type="ECO:0000256" key="6">
    <source>
        <dbReference type="ARBA" id="ARBA00023098"/>
    </source>
</evidence>
<dbReference type="InterPro" id="IPR001242">
    <property type="entry name" value="Condensation_dom"/>
</dbReference>
<dbReference type="SUPFAM" id="SSF56801">
    <property type="entry name" value="Acetyl-CoA synthetase-like"/>
    <property type="match status" value="2"/>
</dbReference>
<dbReference type="Gene3D" id="1.10.1200.10">
    <property type="entry name" value="ACP-like"/>
    <property type="match status" value="1"/>
</dbReference>
<dbReference type="InterPro" id="IPR006162">
    <property type="entry name" value="Ppantetheine_attach_site"/>
</dbReference>
<dbReference type="SUPFAM" id="SSF52777">
    <property type="entry name" value="CoA-dependent acyltransferases"/>
    <property type="match status" value="2"/>
</dbReference>
<dbReference type="Gene3D" id="3.40.50.980">
    <property type="match status" value="2"/>
</dbReference>
<dbReference type="NCBIfam" id="TIGR01733">
    <property type="entry name" value="AA-adenyl-dom"/>
    <property type="match status" value="1"/>
</dbReference>
<keyword evidence="9" id="KW-1185">Reference proteome</keyword>
<dbReference type="PANTHER" id="PTHR45527:SF1">
    <property type="entry name" value="FATTY ACID SYNTHASE"/>
    <property type="match status" value="1"/>
</dbReference>
<dbReference type="PROSITE" id="PS50075">
    <property type="entry name" value="CARRIER"/>
    <property type="match status" value="2"/>
</dbReference>
<dbReference type="InterPro" id="IPR000873">
    <property type="entry name" value="AMP-dep_synth/lig_dom"/>
</dbReference>
<dbReference type="InterPro" id="IPR010071">
    <property type="entry name" value="AA_adenyl_dom"/>
</dbReference>
<dbReference type="Gene3D" id="3.30.300.30">
    <property type="match status" value="2"/>
</dbReference>
<sequence length="1746" mass="185462">MRLPTQRADLIGLLTGRSAEQPSDVAYVFADGEGGERRVTYRELDTAARVVAVRLLAADVRPGDRALLLYPPGAEYVTAFFGCLYAGVTAVPVYPPANRLGLERVLAVSADSGAVVAMTDAASLAAVRARFDGPDGPGVESVRWLLATEDAGTAEAGDWTAGSPDPAAIAFLQYTSGSTARPKGVLVSHGNLLENSAVIAGVLSPDRDTRSVSWLPPYHDMGLIGGILQPLYSGFPGMLLPPLAFLHRPVRWLRAISEFGATASAAPDFAYAECVRRISDEEIAELDLSRWRHALVGAEPVRSQTLRAFADRFGPAGFRAEAFLPCYGLAEATLFVTGVSKPALPAELTVDRGELSAGTAVEAESGVTLVGCGPVQGAALALADPVTLRECPDGSVGEIWVSGPSVAAGYWQAPEETERAFGARLAGDDQDRTWLRTGDLGFRRAGELFVTGRLKELIVVRGANHYPADIELTAARASTALAAGRAAAFAVEDAETERVVLVHEVARGVAPADLAEAIRAVREAVTGEHGLDLHDIALVRPGSVPRTSSGKVRRSACRDAYLAGTLPVLATMTVPDTRQPEKPAVEAPDAVTELVAEALQLTPSALEPDRPLVGQGLDSLRATRLRAALQTELGVEVALDWLLSGGTAAEIAKSAIAETTRESTRGIPRLADDTTAPASFGQERLWLLDQIGASAAYHIAGRVDWPGEPGHQALLDGIRLLIDRHALLRTGFRLDADGQVGQHVSADAAARFDLAVLRVADDTALGEACARFAAEPFDLGSPPLLRAALMRVSATGRWVLALCVHHIVADDVSLGILTSELSIVYAALAGGTVPVLPEVPTSYRDFAAWQRESASREGFGEAEAYWRERLDGAVPLELPADGPSEATRSFAGATLATEVPPDLVSKVRELAAAHELTPFMVLAAAWSVVLSRWSGQVDVVLGTATAGRSRPELSEVVGFFANTLPLRVNLGDEPSFGELLGRVREACLGAYAHQELPFERIVRTAGQDQGGVHGLSIVRNLLVLRDRLPVLASAQVEQIPTATAKFDVSLELSPAAAGGLTGFLEYAEDVLTATAAAGLLSAFAEVLRAGVADAGLPVWRLPIMPRAAGSDVLRLGFGGEPSTGHPTTVAWFEAAADRAGAEQALFMDNGEALSMREVEERANRLAWWLRGRGVERGSRVGVCLERGTDLIVALWGIWKAGGVYVPLDPANPAGRLARMVAEADLVKVLTTRSLHELLPAGVDRVRLDDGDLVREIAAQPTGRPAIVVGAEDPAYVLFTSGSTGAPKGVVNTHGGLTNRLRTFEERLDLTGDDVALIKTPIGFDVSVPELVWPLLTGARMVLAEPGGHRDPVYLHGVLERHGVTICHFVPLMLRAFLDCGVVGRYPALRVVMASGEELPAGLAGEFLRAYPGVRLVNTYGPAETAVDITLHEVAEPLGSRVSLGGPTPGVTLYVLDRRLTPVPVGVVGELFIGGRQLASGYAGQPNLTAAKFVPSPFGDGERLYATGDQVRWIDDGTLEFWGRQDFQVKIRGQRVELGEVEAALREIAGVADAVVVATDDARGDRFLAAYLVADTGTPPDSGRLHTALGERLPPHMIPSVFTWLPSIPVSANGKVDRPALPAVTRTRDTGTPHVAPRDELETRLADIWTEVLGVPRIGVHDSFFDLGGHSLLATKVLSRIRAMLRVELPLADLLTAHLTVALLAEQVRERRLQQASPSDLREVLAMVAELSESETAARLAVRPETL</sequence>
<evidence type="ECO:0000259" key="7">
    <source>
        <dbReference type="PROSITE" id="PS50075"/>
    </source>
</evidence>
<evidence type="ECO:0000256" key="2">
    <source>
        <dbReference type="ARBA" id="ARBA00006432"/>
    </source>
</evidence>
<protein>
    <recommendedName>
        <fullName evidence="7">Carrier domain-containing protein</fullName>
    </recommendedName>
</protein>
<dbReference type="Pfam" id="PF23024">
    <property type="entry name" value="AMP-dom_DIP2-like"/>
    <property type="match status" value="1"/>
</dbReference>
<dbReference type="InterPro" id="IPR020806">
    <property type="entry name" value="PKS_PP-bd"/>
</dbReference>
<dbReference type="Gene3D" id="3.40.50.1820">
    <property type="entry name" value="alpha/beta hydrolase"/>
    <property type="match status" value="1"/>
</dbReference>
<keyword evidence="3" id="KW-0596">Phosphopantetheine</keyword>
<dbReference type="InterPro" id="IPR009081">
    <property type="entry name" value="PP-bd_ACP"/>
</dbReference>
<dbReference type="Pfam" id="PF00668">
    <property type="entry name" value="Condensation"/>
    <property type="match status" value="1"/>
</dbReference>
<dbReference type="PANTHER" id="PTHR45527">
    <property type="entry name" value="NONRIBOSOMAL PEPTIDE SYNTHETASE"/>
    <property type="match status" value="1"/>
</dbReference>
<keyword evidence="4" id="KW-0597">Phosphoprotein</keyword>
<evidence type="ECO:0000256" key="4">
    <source>
        <dbReference type="ARBA" id="ARBA00022553"/>
    </source>
</evidence>
<dbReference type="RefSeq" id="WP_076167371.1">
    <property type="nucleotide sequence ID" value="NZ_JBEZVB010000103.1"/>
</dbReference>
<comment type="similarity">
    <text evidence="2">Belongs to the ATP-dependent AMP-binding enzyme family.</text>
</comment>
<dbReference type="InterPro" id="IPR036736">
    <property type="entry name" value="ACP-like_sf"/>
</dbReference>
<dbReference type="InterPro" id="IPR023213">
    <property type="entry name" value="CAT-like_dom_sf"/>
</dbReference>
<dbReference type="Gene3D" id="2.30.38.10">
    <property type="entry name" value="Luciferase, Domain 3"/>
    <property type="match status" value="1"/>
</dbReference>
<dbReference type="FunFam" id="3.40.50.12780:FF:000013">
    <property type="entry name" value="Long-chain-fatty-acid--AMP ligase FadD32"/>
    <property type="match status" value="1"/>
</dbReference>
<dbReference type="GO" id="GO:0043041">
    <property type="term" value="P:amino acid activation for nonribosomal peptide biosynthetic process"/>
    <property type="evidence" value="ECO:0007669"/>
    <property type="project" value="TreeGrafter"/>
</dbReference>
<dbReference type="InterPro" id="IPR025110">
    <property type="entry name" value="AMP-bd_C"/>
</dbReference>
<dbReference type="GO" id="GO:0008610">
    <property type="term" value="P:lipid biosynthetic process"/>
    <property type="evidence" value="ECO:0007669"/>
    <property type="project" value="InterPro"/>
</dbReference>
<dbReference type="CDD" id="cd05931">
    <property type="entry name" value="FAAL"/>
    <property type="match status" value="1"/>
</dbReference>
<dbReference type="SUPFAM" id="SSF47336">
    <property type="entry name" value="ACP-like"/>
    <property type="match status" value="2"/>
</dbReference>
<dbReference type="InterPro" id="IPR020845">
    <property type="entry name" value="AMP-binding_CS"/>
</dbReference>
<accession>A0A1R0KG45</accession>
<dbReference type="Gene3D" id="3.30.559.10">
    <property type="entry name" value="Chloramphenicol acetyltransferase-like domain"/>
    <property type="match status" value="1"/>
</dbReference>
<organism evidence="8 9">
    <name type="scientific">Amycolatopsis coloradensis</name>
    <dbReference type="NCBI Taxonomy" id="76021"/>
    <lineage>
        <taxon>Bacteria</taxon>
        <taxon>Bacillati</taxon>
        <taxon>Actinomycetota</taxon>
        <taxon>Actinomycetes</taxon>
        <taxon>Pseudonocardiales</taxon>
        <taxon>Pseudonocardiaceae</taxon>
        <taxon>Amycolatopsis</taxon>
    </lineage>
</organism>
<dbReference type="GO" id="GO:0072330">
    <property type="term" value="P:monocarboxylic acid biosynthetic process"/>
    <property type="evidence" value="ECO:0007669"/>
    <property type="project" value="UniProtKB-ARBA"/>
</dbReference>
<dbReference type="InterPro" id="IPR040097">
    <property type="entry name" value="FAAL/FAAC"/>
</dbReference>
<name>A0A1R0KG45_9PSEU</name>
<evidence type="ECO:0000256" key="5">
    <source>
        <dbReference type="ARBA" id="ARBA00022832"/>
    </source>
</evidence>
<dbReference type="PROSITE" id="PS00012">
    <property type="entry name" value="PHOSPHOPANTETHEINE"/>
    <property type="match status" value="1"/>
</dbReference>
<dbReference type="Pfam" id="PF13193">
    <property type="entry name" value="AMP-binding_C"/>
    <property type="match status" value="1"/>
</dbReference>
<feature type="domain" description="Carrier" evidence="7">
    <location>
        <begin position="1635"/>
        <end position="1711"/>
    </location>
</feature>
<comment type="caution">
    <text evidence="8">The sequence shown here is derived from an EMBL/GenBank/DDBJ whole genome shotgun (WGS) entry which is preliminary data.</text>
</comment>
<dbReference type="GO" id="GO:0006631">
    <property type="term" value="P:fatty acid metabolic process"/>
    <property type="evidence" value="ECO:0007669"/>
    <property type="project" value="UniProtKB-KW"/>
</dbReference>
<dbReference type="PROSITE" id="PS00455">
    <property type="entry name" value="AMP_BINDING"/>
    <property type="match status" value="1"/>
</dbReference>
<dbReference type="GO" id="GO:0071766">
    <property type="term" value="P:Actinobacterium-type cell wall biogenesis"/>
    <property type="evidence" value="ECO:0007669"/>
    <property type="project" value="UniProtKB-ARBA"/>
</dbReference>